<organism evidence="2 3">
    <name type="scientific">Reichenbachiella ulvae</name>
    <dbReference type="NCBI Taxonomy" id="2980104"/>
    <lineage>
        <taxon>Bacteria</taxon>
        <taxon>Pseudomonadati</taxon>
        <taxon>Bacteroidota</taxon>
        <taxon>Cytophagia</taxon>
        <taxon>Cytophagales</taxon>
        <taxon>Reichenbachiellaceae</taxon>
        <taxon>Reichenbachiella</taxon>
    </lineage>
</organism>
<dbReference type="RefSeq" id="WP_264140259.1">
    <property type="nucleotide sequence ID" value="NZ_JAOYOD010000001.1"/>
</dbReference>
<reference evidence="2 3" key="1">
    <citation type="submission" date="2022-10" db="EMBL/GenBank/DDBJ databases">
        <title>Comparative genomics and taxonomic characterization of three novel marine species of genus Reichenbachiella exhibiting antioxidant and polysaccharide degradation activities.</title>
        <authorList>
            <person name="Muhammad N."/>
            <person name="Lee Y.-J."/>
            <person name="Ko J."/>
            <person name="Kim S.-G."/>
        </authorList>
    </citation>
    <scope>NUCLEOTIDE SEQUENCE [LARGE SCALE GENOMIC DNA]</scope>
    <source>
        <strain evidence="2 3">ABR2-5</strain>
    </source>
</reference>
<dbReference type="InterPro" id="IPR001283">
    <property type="entry name" value="CRISP-related"/>
</dbReference>
<dbReference type="InterPro" id="IPR018244">
    <property type="entry name" value="Allrgn_V5/Tpx1_CS"/>
</dbReference>
<keyword evidence="3" id="KW-1185">Reference proteome</keyword>
<dbReference type="Pfam" id="PF00188">
    <property type="entry name" value="CAP"/>
    <property type="match status" value="1"/>
</dbReference>
<dbReference type="PROSITE" id="PS01009">
    <property type="entry name" value="CRISP_1"/>
    <property type="match status" value="1"/>
</dbReference>
<dbReference type="SMART" id="SM00198">
    <property type="entry name" value="SCP"/>
    <property type="match status" value="1"/>
</dbReference>
<dbReference type="PANTHER" id="PTHR10334">
    <property type="entry name" value="CYSTEINE-RICH SECRETORY PROTEIN-RELATED"/>
    <property type="match status" value="1"/>
</dbReference>
<dbReference type="Gene3D" id="3.40.33.10">
    <property type="entry name" value="CAP"/>
    <property type="match status" value="1"/>
</dbReference>
<dbReference type="PRINTS" id="PR00837">
    <property type="entry name" value="V5TPXLIKE"/>
</dbReference>
<proteinExistence type="predicted"/>
<gene>
    <name evidence="2" type="ORF">N7U62_21915</name>
</gene>
<protein>
    <submittedName>
        <fullName evidence="2">CAP domain-containing protein</fullName>
    </submittedName>
</protein>
<comment type="caution">
    <text evidence="2">The sequence shown here is derived from an EMBL/GenBank/DDBJ whole genome shotgun (WGS) entry which is preliminary data.</text>
</comment>
<dbReference type="InterPro" id="IPR014044">
    <property type="entry name" value="CAP_dom"/>
</dbReference>
<evidence type="ECO:0000259" key="1">
    <source>
        <dbReference type="SMART" id="SM00198"/>
    </source>
</evidence>
<dbReference type="InterPro" id="IPR035940">
    <property type="entry name" value="CAP_sf"/>
</dbReference>
<dbReference type="EMBL" id="JAOYOD010000001">
    <property type="protein sequence ID" value="MCV9389338.1"/>
    <property type="molecule type" value="Genomic_DNA"/>
</dbReference>
<dbReference type="Proteomes" id="UP001300692">
    <property type="component" value="Unassembled WGS sequence"/>
</dbReference>
<name>A0ABT3D1L4_9BACT</name>
<evidence type="ECO:0000313" key="3">
    <source>
        <dbReference type="Proteomes" id="UP001300692"/>
    </source>
</evidence>
<evidence type="ECO:0000313" key="2">
    <source>
        <dbReference type="EMBL" id="MCV9389338.1"/>
    </source>
</evidence>
<dbReference type="SUPFAM" id="SSF55797">
    <property type="entry name" value="PR-1-like"/>
    <property type="match status" value="1"/>
</dbReference>
<feature type="domain" description="SCP" evidence="1">
    <location>
        <begin position="50"/>
        <end position="181"/>
    </location>
</feature>
<sequence>MNSSYMTCLKTFKLQKTPLKWALPVLLLSFILLSCDDGDEKSEEEVADEAYIQELLDQHNTYRSDVGVSDIQWSEELAQSAQAWADELAKTCVLAHSSTENGENIWKGTSGFFTAKDVVNTWGSENSFYNYSDNSCDDGQDCGHYTQIIWAKSTELGCGMSTCDGNDIWVCQYSPAGNVIGEKPY</sequence>
<accession>A0ABT3D1L4</accession>